<protein>
    <submittedName>
        <fullName evidence="1">Uncharacterized protein</fullName>
    </submittedName>
</protein>
<name>A0A9P0NV54_ACAOB</name>
<gene>
    <name evidence="1" type="ORF">ACAOBT_LOCUS300</name>
</gene>
<dbReference type="Proteomes" id="UP001152888">
    <property type="component" value="Unassembled WGS sequence"/>
</dbReference>
<evidence type="ECO:0000313" key="1">
    <source>
        <dbReference type="EMBL" id="CAH1953930.1"/>
    </source>
</evidence>
<keyword evidence="2" id="KW-1185">Reference proteome</keyword>
<dbReference type="EMBL" id="CAKOFQ010006652">
    <property type="protein sequence ID" value="CAH1953930.1"/>
    <property type="molecule type" value="Genomic_DNA"/>
</dbReference>
<reference evidence="1" key="1">
    <citation type="submission" date="2022-03" db="EMBL/GenBank/DDBJ databases">
        <authorList>
            <person name="Sayadi A."/>
        </authorList>
    </citation>
    <scope>NUCLEOTIDE SEQUENCE</scope>
</reference>
<sequence>MGTVEEPLSSLFTLPNDIHIISFPPSLHPRTKSLAAGAGSTVYIRSHIHRKIPYRIQTLLNYFTSLHGNHRHCFFLAQTIEVYLVYDDLDCLPNYLILITEPCLNRNILKSFETHG</sequence>
<comment type="caution">
    <text evidence="1">The sequence shown here is derived from an EMBL/GenBank/DDBJ whole genome shotgun (WGS) entry which is preliminary data.</text>
</comment>
<accession>A0A9P0NV54</accession>
<evidence type="ECO:0000313" key="2">
    <source>
        <dbReference type="Proteomes" id="UP001152888"/>
    </source>
</evidence>
<proteinExistence type="predicted"/>
<organism evidence="1 2">
    <name type="scientific">Acanthoscelides obtectus</name>
    <name type="common">Bean weevil</name>
    <name type="synonym">Bruchus obtectus</name>
    <dbReference type="NCBI Taxonomy" id="200917"/>
    <lineage>
        <taxon>Eukaryota</taxon>
        <taxon>Metazoa</taxon>
        <taxon>Ecdysozoa</taxon>
        <taxon>Arthropoda</taxon>
        <taxon>Hexapoda</taxon>
        <taxon>Insecta</taxon>
        <taxon>Pterygota</taxon>
        <taxon>Neoptera</taxon>
        <taxon>Endopterygota</taxon>
        <taxon>Coleoptera</taxon>
        <taxon>Polyphaga</taxon>
        <taxon>Cucujiformia</taxon>
        <taxon>Chrysomeloidea</taxon>
        <taxon>Chrysomelidae</taxon>
        <taxon>Bruchinae</taxon>
        <taxon>Bruchini</taxon>
        <taxon>Acanthoscelides</taxon>
    </lineage>
</organism>
<dbReference type="AlphaFoldDB" id="A0A9P0NV54"/>